<sequence>MLITALPTQDFEPDDSARPIAAAGFTLLTEDGEMPWHRHRRAQVFYNDSGLITCETEQGVWVIPPHGAIWIPGGLLHRSRCAGEMTGVALFVEPDAIDRLPDVCCSLAVSPLLAALLMRAVTLPALYDEEGIDGCFVRLLLDELAHSPVDEVHLPRPADTRLRLMTDGMLADPANRRTLAEWAGHIGMSERNLRRLFPQETGMSIGHWRRQMHVVAGVQLLAHGLSLQSVAHELGYESASAFAVMFKKMTGKPPGRFLAERQP</sequence>
<name>A0ACC5T0P9_ENSAD</name>
<keyword evidence="2" id="KW-1185">Reference proteome</keyword>
<proteinExistence type="predicted"/>
<comment type="caution">
    <text evidence="1">The sequence shown here is derived from an EMBL/GenBank/DDBJ whole genome shotgun (WGS) entry which is preliminary data.</text>
</comment>
<reference evidence="1" key="1">
    <citation type="submission" date="2021-03" db="EMBL/GenBank/DDBJ databases">
        <title>Genomic Encyclopedia of Type Strains, Phase IV (KMG-IV): sequencing the most valuable type-strain genomes for metagenomic binning, comparative biology and taxonomic classification.</title>
        <authorList>
            <person name="Goeker M."/>
        </authorList>
    </citation>
    <scope>NUCLEOTIDE SEQUENCE</scope>
    <source>
        <strain evidence="1">DSM 18131</strain>
    </source>
</reference>
<dbReference type="Proteomes" id="UP000823773">
    <property type="component" value="Unassembled WGS sequence"/>
</dbReference>
<accession>A0ACC5T0P9</accession>
<evidence type="ECO:0000313" key="2">
    <source>
        <dbReference type="Proteomes" id="UP000823773"/>
    </source>
</evidence>
<dbReference type="EMBL" id="JAGGJR010000008">
    <property type="protein sequence ID" value="MBP1874716.1"/>
    <property type="molecule type" value="Genomic_DNA"/>
</dbReference>
<evidence type="ECO:0000313" key="1">
    <source>
        <dbReference type="EMBL" id="MBP1874716.1"/>
    </source>
</evidence>
<organism evidence="1 2">
    <name type="scientific">Ensifer adhaerens</name>
    <name type="common">Sinorhizobium morelense</name>
    <dbReference type="NCBI Taxonomy" id="106592"/>
    <lineage>
        <taxon>Bacteria</taxon>
        <taxon>Pseudomonadati</taxon>
        <taxon>Pseudomonadota</taxon>
        <taxon>Alphaproteobacteria</taxon>
        <taxon>Hyphomicrobiales</taxon>
        <taxon>Rhizobiaceae</taxon>
        <taxon>Sinorhizobium/Ensifer group</taxon>
        <taxon>Ensifer</taxon>
    </lineage>
</organism>
<gene>
    <name evidence="1" type="ORF">J2Z19_004449</name>
</gene>
<protein>
    <submittedName>
        <fullName evidence="1">AraC-like DNA-binding protein</fullName>
    </submittedName>
</protein>